<keyword evidence="7" id="KW-0813">Transport</keyword>
<dbReference type="Gene3D" id="1.10.8.540">
    <property type="entry name" value="FHIPEP family, domain 3"/>
    <property type="match status" value="1"/>
</dbReference>
<dbReference type="PROSITE" id="PS00994">
    <property type="entry name" value="FHIPEP"/>
    <property type="match status" value="1"/>
</dbReference>
<evidence type="ECO:0000313" key="8">
    <source>
        <dbReference type="EMBL" id="KLI03139.1"/>
    </source>
</evidence>
<dbReference type="InterPro" id="IPR042193">
    <property type="entry name" value="FHIPEP_3"/>
</dbReference>
<proteinExistence type="inferred from homology"/>
<dbReference type="Proteomes" id="UP000035553">
    <property type="component" value="Unassembled WGS sequence"/>
</dbReference>
<dbReference type="InterPro" id="IPR006301">
    <property type="entry name" value="FlhA"/>
</dbReference>
<dbReference type="OrthoDB" id="9759185at2"/>
<dbReference type="GO" id="GO:0044780">
    <property type="term" value="P:bacterial-type flagellum assembly"/>
    <property type="evidence" value="ECO:0007669"/>
    <property type="project" value="InterPro"/>
</dbReference>
<evidence type="ECO:0000256" key="2">
    <source>
        <dbReference type="ARBA" id="ARBA00008835"/>
    </source>
</evidence>
<dbReference type="InterPro" id="IPR001712">
    <property type="entry name" value="T3SS_FHIPEP"/>
</dbReference>
<evidence type="ECO:0000256" key="1">
    <source>
        <dbReference type="ARBA" id="ARBA00004651"/>
    </source>
</evidence>
<evidence type="ECO:0000313" key="9">
    <source>
        <dbReference type="Proteomes" id="UP000035553"/>
    </source>
</evidence>
<evidence type="ECO:0000256" key="6">
    <source>
        <dbReference type="ARBA" id="ARBA00023136"/>
    </source>
</evidence>
<feature type="transmembrane region" description="Helical" evidence="7">
    <location>
        <begin position="30"/>
        <end position="49"/>
    </location>
</feature>
<dbReference type="PRINTS" id="PR00949">
    <property type="entry name" value="TYPE3IMAPROT"/>
</dbReference>
<feature type="transmembrane region" description="Helical" evidence="7">
    <location>
        <begin position="61"/>
        <end position="81"/>
    </location>
</feature>
<dbReference type="PIRSF" id="PIRSF005419">
    <property type="entry name" value="FlhA"/>
    <property type="match status" value="1"/>
</dbReference>
<protein>
    <recommendedName>
        <fullName evidence="7">Flagellar biosynthesis protein FlhA</fullName>
    </recommendedName>
</protein>
<keyword evidence="4 7" id="KW-0812">Transmembrane</keyword>
<keyword evidence="8" id="KW-0969">Cilium</keyword>
<dbReference type="NCBIfam" id="TIGR01398">
    <property type="entry name" value="FlhA"/>
    <property type="match status" value="1"/>
</dbReference>
<feature type="transmembrane region" description="Helical" evidence="7">
    <location>
        <begin position="288"/>
        <end position="305"/>
    </location>
</feature>
<dbReference type="PANTHER" id="PTHR30161:SF1">
    <property type="entry name" value="FLAGELLAR BIOSYNTHESIS PROTEIN FLHA-RELATED"/>
    <property type="match status" value="1"/>
</dbReference>
<dbReference type="InterPro" id="IPR025505">
    <property type="entry name" value="FHIPEP_CS"/>
</dbReference>
<organism evidence="8 9">
    <name type="scientific">Sporolactobacillus inulinus CASD</name>
    <dbReference type="NCBI Taxonomy" id="1069536"/>
    <lineage>
        <taxon>Bacteria</taxon>
        <taxon>Bacillati</taxon>
        <taxon>Bacillota</taxon>
        <taxon>Bacilli</taxon>
        <taxon>Bacillales</taxon>
        <taxon>Sporolactobacillaceae</taxon>
        <taxon>Sporolactobacillus</taxon>
    </lineage>
</organism>
<keyword evidence="6 7" id="KW-0472">Membrane</keyword>
<keyword evidence="7" id="KW-1006">Bacterial flagellum protein export</keyword>
<feature type="transmembrane region" description="Helical" evidence="7">
    <location>
        <begin position="7"/>
        <end position="24"/>
    </location>
</feature>
<dbReference type="EMBL" id="AFVQ02000052">
    <property type="protein sequence ID" value="KLI03139.1"/>
    <property type="molecule type" value="Genomic_DNA"/>
</dbReference>
<evidence type="ECO:0000256" key="5">
    <source>
        <dbReference type="ARBA" id="ARBA00022989"/>
    </source>
</evidence>
<comment type="function">
    <text evidence="7">Required for formation of the rod structure of the flagellar apparatus. Together with FliI and FliH, may constitute the export apparatus of flagellin.</text>
</comment>
<dbReference type="STRING" id="1069536.SINU_04465"/>
<dbReference type="Gene3D" id="3.40.30.60">
    <property type="entry name" value="FHIPEP family, domain 1"/>
    <property type="match status" value="1"/>
</dbReference>
<keyword evidence="7" id="KW-0653">Protein transport</keyword>
<feature type="transmembrane region" description="Helical" evidence="7">
    <location>
        <begin position="188"/>
        <end position="210"/>
    </location>
</feature>
<dbReference type="AlphaFoldDB" id="A0A0U1QQP8"/>
<evidence type="ECO:0000256" key="4">
    <source>
        <dbReference type="ARBA" id="ARBA00022692"/>
    </source>
</evidence>
<sequence length="677" mass="74437">MKTRDYIVMIGVVLIVMMLIIPLPASLLSFLIIMNISIALVILLVTLNVTESLEFSVFPSLLLIMTLFRIALNVSTTRLILTEGDAGRVIEAFGQFVVEGNIIVGLVVFLILIVVQFIVITKGAERVAEVAARFTLDAMPGKQMSIDADMNAGLIDDQEAKRRREKITREADFYGAMDGASKFVKGDAIASMIIVAINLIVGMIIGVAQQGMDLADAAQNFSLLSVGDGIVSQIPALLISTATGIIVTRSSSENNMGKEVSQQLLSYPMMLIIAGAVIFILGLTPIGMLATFPIALLLMVSGFVLRSRRKTNEQDLVEKEDQKAEDSFKSPENVLSLLHMDPVEFEFGYALVPLADNTQGGDLLDRIVMIRRQLALELGFVLPVVRIRDNIQLDPNSYRIKINGSEVAQGSLLPDHYLAMSPGVEDPTIKGIETVEPAFGLKAQWIDEATKDQAELAGYTVVDPPSVISTHLTEVLRRHACELVGRQETKQLVDHLKEHYPALVEAVIPDPLSLGDVQKVLVNLLKENLSIRNLPLIFETLVDYGQMTKEPGLLTEYVRQALSRQITEQFAKPGETLKVLTLSPDLERKLSESVQKTEHGNFLALDGTTTGQVLKNLHALIDKWSDLESDPVILCSPAVRMYVHQLTERYFPTIRVLSYNELETNVEVQSIGVLNAA</sequence>
<comment type="caution">
    <text evidence="8">The sequence shown here is derived from an EMBL/GenBank/DDBJ whole genome shotgun (WGS) entry which is preliminary data.</text>
</comment>
<accession>A0A0U1QQP8</accession>
<keyword evidence="8" id="KW-0282">Flagellum</keyword>
<dbReference type="RefSeq" id="WP_010025562.1">
    <property type="nucleotide sequence ID" value="NZ_AFVQ02000052.1"/>
</dbReference>
<dbReference type="Gene3D" id="3.40.50.12790">
    <property type="entry name" value="FHIPEP family, domain 4"/>
    <property type="match status" value="1"/>
</dbReference>
<gene>
    <name evidence="7 8" type="primary">flhA</name>
    <name evidence="8" type="ORF">SINU_04465</name>
</gene>
<dbReference type="InterPro" id="IPR042196">
    <property type="entry name" value="FHIPEP_4"/>
</dbReference>
<comment type="subcellular location">
    <subcellularLocation>
        <location evidence="1 7">Cell membrane</location>
        <topology evidence="1 7">Multi-pass membrane protein</topology>
    </subcellularLocation>
</comment>
<feature type="transmembrane region" description="Helical" evidence="7">
    <location>
        <begin position="264"/>
        <end position="282"/>
    </location>
</feature>
<dbReference type="PANTHER" id="PTHR30161">
    <property type="entry name" value="FLAGELLAR EXPORT PROTEIN, MEMBRANE FLHA SUBUNIT-RELATED"/>
    <property type="match status" value="1"/>
</dbReference>
<name>A0A0U1QQP8_9BACL</name>
<keyword evidence="7" id="KW-1005">Bacterial flagellum biogenesis</keyword>
<keyword evidence="5 7" id="KW-1133">Transmembrane helix</keyword>
<evidence type="ECO:0000256" key="3">
    <source>
        <dbReference type="ARBA" id="ARBA00022475"/>
    </source>
</evidence>
<dbReference type="Pfam" id="PF00771">
    <property type="entry name" value="FHIPEP"/>
    <property type="match status" value="1"/>
</dbReference>
<reference evidence="8 9" key="1">
    <citation type="journal article" date="2011" name="J. Bacteriol.">
        <title>Draft genome sequence of Sporolactobacillus inulinus strain CASD, an efficient D-lactic acid-producing bacterium with high-concentration lactate tolerance capability.</title>
        <authorList>
            <person name="Yu B."/>
            <person name="Su F."/>
            <person name="Wang L."/>
            <person name="Xu K."/>
            <person name="Zhao B."/>
            <person name="Xu P."/>
        </authorList>
    </citation>
    <scope>NUCLEOTIDE SEQUENCE [LARGE SCALE GENOMIC DNA]</scope>
    <source>
        <strain evidence="8 9">CASD</strain>
    </source>
</reference>
<dbReference type="InterPro" id="IPR042194">
    <property type="entry name" value="FHIPEP_1"/>
</dbReference>
<keyword evidence="3 7" id="KW-1003">Cell membrane</keyword>
<evidence type="ECO:0000256" key="7">
    <source>
        <dbReference type="RuleBase" id="RU364093"/>
    </source>
</evidence>
<feature type="transmembrane region" description="Helical" evidence="7">
    <location>
        <begin position="101"/>
        <end position="120"/>
    </location>
</feature>
<comment type="similarity">
    <text evidence="2 7">Belongs to the FHIPEP (flagella/HR/invasion proteins export pore) family.</text>
</comment>
<keyword evidence="8" id="KW-0966">Cell projection</keyword>
<dbReference type="GO" id="GO:0009306">
    <property type="term" value="P:protein secretion"/>
    <property type="evidence" value="ECO:0007669"/>
    <property type="project" value="InterPro"/>
</dbReference>
<dbReference type="GO" id="GO:0005886">
    <property type="term" value="C:plasma membrane"/>
    <property type="evidence" value="ECO:0007669"/>
    <property type="project" value="UniProtKB-SubCell"/>
</dbReference>
<keyword evidence="9" id="KW-1185">Reference proteome</keyword>
<feature type="transmembrane region" description="Helical" evidence="7">
    <location>
        <begin position="230"/>
        <end position="252"/>
    </location>
</feature>